<feature type="compositionally biased region" description="Basic and acidic residues" evidence="1">
    <location>
        <begin position="59"/>
        <end position="77"/>
    </location>
</feature>
<dbReference type="Proteomes" id="UP000614334">
    <property type="component" value="Unassembled WGS sequence"/>
</dbReference>
<dbReference type="AlphaFoldDB" id="A0A8H7LZM2"/>
<gene>
    <name evidence="2" type="ORF">RHS01_10891</name>
</gene>
<sequence>MLVATTLTNPNGAKQPNNFCLQLSGRQWPPVQLEEATNGGNYNRESNGNKGSNIECDESEARVKGMDECKEPVRSGSEEPLPPQGRSWNKAQGVFVENYPNPLAGAPVSDKKQDPPDLVAYMRDCGPLGDPTVLKQPKY</sequence>
<feature type="region of interest" description="Disordered" evidence="1">
    <location>
        <begin position="34"/>
        <end position="88"/>
    </location>
</feature>
<dbReference type="EMBL" id="JACYCF010000041">
    <property type="protein sequence ID" value="KAF8748366.1"/>
    <property type="molecule type" value="Genomic_DNA"/>
</dbReference>
<evidence type="ECO:0000256" key="1">
    <source>
        <dbReference type="SAM" id="MobiDB-lite"/>
    </source>
</evidence>
<reference evidence="2" key="1">
    <citation type="submission" date="2020-09" db="EMBL/GenBank/DDBJ databases">
        <title>Comparative genome analyses of four rice-infecting Rhizoctonia solani isolates reveal extensive enrichment of homogalacturonan modification genes.</title>
        <authorList>
            <person name="Lee D.-Y."/>
            <person name="Jeon J."/>
            <person name="Kim K.-T."/>
            <person name="Cheong K."/>
            <person name="Song H."/>
            <person name="Choi G."/>
            <person name="Ko J."/>
            <person name="Opiyo S.O."/>
            <person name="Zuo S."/>
            <person name="Madhav S."/>
            <person name="Lee Y.-H."/>
            <person name="Wang G.-L."/>
        </authorList>
    </citation>
    <scope>NUCLEOTIDE SEQUENCE</scope>
    <source>
        <strain evidence="2">AG1-IA B2</strain>
    </source>
</reference>
<comment type="caution">
    <text evidence="2">The sequence shown here is derived from an EMBL/GenBank/DDBJ whole genome shotgun (WGS) entry which is preliminary data.</text>
</comment>
<organism evidence="2 3">
    <name type="scientific">Rhizoctonia solani</name>
    <dbReference type="NCBI Taxonomy" id="456999"/>
    <lineage>
        <taxon>Eukaryota</taxon>
        <taxon>Fungi</taxon>
        <taxon>Dikarya</taxon>
        <taxon>Basidiomycota</taxon>
        <taxon>Agaricomycotina</taxon>
        <taxon>Agaricomycetes</taxon>
        <taxon>Cantharellales</taxon>
        <taxon>Ceratobasidiaceae</taxon>
        <taxon>Rhizoctonia</taxon>
    </lineage>
</organism>
<evidence type="ECO:0000313" key="2">
    <source>
        <dbReference type="EMBL" id="KAF8748366.1"/>
    </source>
</evidence>
<feature type="compositionally biased region" description="Polar residues" evidence="1">
    <location>
        <begin position="38"/>
        <end position="52"/>
    </location>
</feature>
<protein>
    <submittedName>
        <fullName evidence="2">Uncharacterized protein</fullName>
    </submittedName>
</protein>
<name>A0A8H7LZM2_9AGAM</name>
<proteinExistence type="predicted"/>
<accession>A0A8H7LZM2</accession>
<evidence type="ECO:0000313" key="3">
    <source>
        <dbReference type="Proteomes" id="UP000614334"/>
    </source>
</evidence>